<keyword evidence="2" id="KW-1185">Reference proteome</keyword>
<dbReference type="RefSeq" id="WP_254417450.1">
    <property type="nucleotide sequence ID" value="NZ_BAAAJB010000011.1"/>
</dbReference>
<proteinExistence type="predicted"/>
<name>A0ABY5D511_9ACTN</name>
<dbReference type="Pfam" id="PF13830">
    <property type="entry name" value="DUF4192"/>
    <property type="match status" value="1"/>
</dbReference>
<gene>
    <name evidence="1" type="ORF">NE857_21840</name>
</gene>
<accession>A0ABY5D511</accession>
<protein>
    <submittedName>
        <fullName evidence="1">DUF4192 domain-containing protein</fullName>
    </submittedName>
</protein>
<organism evidence="1 2">
    <name type="scientific">Nocardiopsis exhalans</name>
    <dbReference type="NCBI Taxonomy" id="163604"/>
    <lineage>
        <taxon>Bacteria</taxon>
        <taxon>Bacillati</taxon>
        <taxon>Actinomycetota</taxon>
        <taxon>Actinomycetes</taxon>
        <taxon>Streptosporangiales</taxon>
        <taxon>Nocardiopsidaceae</taxon>
        <taxon>Nocardiopsis</taxon>
    </lineage>
</organism>
<evidence type="ECO:0000313" key="2">
    <source>
        <dbReference type="Proteomes" id="UP001055940"/>
    </source>
</evidence>
<dbReference type="Proteomes" id="UP001055940">
    <property type="component" value="Chromosome"/>
</dbReference>
<sequence length="334" mass="35463">MNSDNALRLTSSADVVTTMPYLLGGEPPEPGLVFLALQGGRVHTIGGRDLDPEGTDAALASAQAVVRWASAEGCDGLMIVGYGTGGVVTPHIDAITTAATTHRLTVLEALRVHQGRYWSYLCQSSGCCPPQGTEINAARSTGPAEAVVRGLAPHGGQPLSTTELIARNRRELEPDASMRPEVVAVATTAAELDTEHLTDGGKALVRAAIDAERTGTGPNGLDELVRLAVLLRNLRVRDFAWRDITPENAREHRELWCRVTRAAATADRAAPAVLTAVAAWVDHDLPLALAALEEALAADPGYPMAVLILRALEAGLPARKWTAHVRDRKLGNQE</sequence>
<evidence type="ECO:0000313" key="1">
    <source>
        <dbReference type="EMBL" id="USY17960.1"/>
    </source>
</evidence>
<dbReference type="EMBL" id="CP099837">
    <property type="protein sequence ID" value="USY17960.1"/>
    <property type="molecule type" value="Genomic_DNA"/>
</dbReference>
<dbReference type="InterPro" id="IPR025447">
    <property type="entry name" value="DUF4192"/>
</dbReference>
<reference evidence="1" key="1">
    <citation type="submission" date="2022-06" db="EMBL/GenBank/DDBJ databases">
        <authorList>
            <person name="Ping M."/>
        </authorList>
    </citation>
    <scope>NUCLEOTIDE SEQUENCE</scope>
    <source>
        <strain evidence="1">JCM11759T</strain>
    </source>
</reference>